<dbReference type="InterPro" id="IPR001789">
    <property type="entry name" value="Sig_transdc_resp-reg_receiver"/>
</dbReference>
<feature type="domain" description="Response regulatory" evidence="7">
    <location>
        <begin position="14"/>
        <end position="131"/>
    </location>
</feature>
<comment type="caution">
    <text evidence="8">The sequence shown here is derived from an EMBL/GenBank/DDBJ whole genome shotgun (WGS) entry which is preliminary data.</text>
</comment>
<dbReference type="PROSITE" id="PS00041">
    <property type="entry name" value="HTH_ARAC_FAMILY_1"/>
    <property type="match status" value="1"/>
</dbReference>
<dbReference type="GO" id="GO:0043565">
    <property type="term" value="F:sequence-specific DNA binding"/>
    <property type="evidence" value="ECO:0007669"/>
    <property type="project" value="InterPro"/>
</dbReference>
<gene>
    <name evidence="8" type="ORF">BCM02_12052</name>
</gene>
<evidence type="ECO:0000256" key="5">
    <source>
        <dbReference type="SAM" id="MobiDB-lite"/>
    </source>
</evidence>
<dbReference type="Gene3D" id="3.40.50.2300">
    <property type="match status" value="1"/>
</dbReference>
<dbReference type="InterPro" id="IPR018062">
    <property type="entry name" value="HTH_AraC-typ_CS"/>
</dbReference>
<evidence type="ECO:0000313" key="8">
    <source>
        <dbReference type="EMBL" id="TYP68092.1"/>
    </source>
</evidence>
<evidence type="ECO:0000256" key="4">
    <source>
        <dbReference type="PROSITE-ProRule" id="PRU00169"/>
    </source>
</evidence>
<dbReference type="Gene3D" id="1.10.10.60">
    <property type="entry name" value="Homeodomain-like"/>
    <property type="match status" value="2"/>
</dbReference>
<evidence type="ECO:0000256" key="3">
    <source>
        <dbReference type="ARBA" id="ARBA00023163"/>
    </source>
</evidence>
<dbReference type="CDD" id="cd17536">
    <property type="entry name" value="REC_YesN-like"/>
    <property type="match status" value="1"/>
</dbReference>
<dbReference type="PANTHER" id="PTHR43280:SF28">
    <property type="entry name" value="HTH-TYPE TRANSCRIPTIONAL ACTIVATOR RHAS"/>
    <property type="match status" value="1"/>
</dbReference>
<reference evidence="8 9" key="1">
    <citation type="submission" date="2019-07" db="EMBL/GenBank/DDBJ databases">
        <title>Genomic Encyclopedia of Type Strains, Phase III (KMG-III): the genomes of soil and plant-associated and newly described type strains.</title>
        <authorList>
            <person name="Whitman W."/>
        </authorList>
    </citation>
    <scope>NUCLEOTIDE SEQUENCE [LARGE SCALE GENOMIC DNA]</scope>
    <source>
        <strain evidence="8 9">BL24</strain>
    </source>
</reference>
<feature type="domain" description="HTH araC/xylS-type" evidence="6">
    <location>
        <begin position="428"/>
        <end position="526"/>
    </location>
</feature>
<dbReference type="Proteomes" id="UP000323257">
    <property type="component" value="Unassembled WGS sequence"/>
</dbReference>
<accession>A0A5S5BPN4</accession>
<dbReference type="InterPro" id="IPR020449">
    <property type="entry name" value="Tscrpt_reg_AraC-type_HTH"/>
</dbReference>
<dbReference type="SMART" id="SM00448">
    <property type="entry name" value="REC"/>
    <property type="match status" value="1"/>
</dbReference>
<dbReference type="Pfam" id="PF00072">
    <property type="entry name" value="Response_reg"/>
    <property type="match status" value="1"/>
</dbReference>
<dbReference type="GO" id="GO:0000160">
    <property type="term" value="P:phosphorelay signal transduction system"/>
    <property type="evidence" value="ECO:0007669"/>
    <property type="project" value="InterPro"/>
</dbReference>
<protein>
    <submittedName>
        <fullName evidence="8">Two-component system response regulator YesN</fullName>
    </submittedName>
</protein>
<name>A0A5S5BPN4_9BACL</name>
<proteinExistence type="predicted"/>
<keyword evidence="4" id="KW-0597">Phosphoprotein</keyword>
<dbReference type="GO" id="GO:0003700">
    <property type="term" value="F:DNA-binding transcription factor activity"/>
    <property type="evidence" value="ECO:0007669"/>
    <property type="project" value="InterPro"/>
</dbReference>
<sequence>MGPNFRNKGATRVKVLIVDDEVIIRSGLSTVIRWEENGFAPLAPAASAEEALLRIPIERPDIILTDIRMTGKSGIEMAREVKAAYPETEIIVISGFDEFAYAQQAMREGVSDYLLKTSRPDEILAAARKAGERLAKRRDAERLSQAQEETVRRSRLAKLLEGGGERASGDSADDGDLWRAFPKLRLEEGGERLQVWLLQLIGGGEAEEALAIGRLGERLERELPCVWLPWRDGLLLVVKLASRRDAMLAAELAIQRVCGLSGACAFVACGLPAARPSALKEAFDTAAEAARYRWLMPEAAIVRYGDVAGRAGMRGVCKDEEEAALSAVLRAGDAEALRAYVSERMHAIRQDPQATPATAQAYLHSLLVGASRWLERASASIGQERPQPAGSAVDPGLLASQPESTLLRQLERLMAQYRDMVAGTNPVRQAIVYIHDHLDQSLSLHQVARHVHMNPNYFSEMFKRETGTNYLEFVTQAKLRRAMMLLAETPAKVSEVASRIGYEDTKYFNRLFKKFTGQTPSEYRSNC</sequence>
<dbReference type="InterPro" id="IPR018060">
    <property type="entry name" value="HTH_AraC"/>
</dbReference>
<dbReference type="InterPro" id="IPR009057">
    <property type="entry name" value="Homeodomain-like_sf"/>
</dbReference>
<keyword evidence="2" id="KW-0238">DNA-binding</keyword>
<evidence type="ECO:0000256" key="2">
    <source>
        <dbReference type="ARBA" id="ARBA00023125"/>
    </source>
</evidence>
<dbReference type="InterPro" id="IPR011006">
    <property type="entry name" value="CheY-like_superfamily"/>
</dbReference>
<evidence type="ECO:0000259" key="7">
    <source>
        <dbReference type="PROSITE" id="PS50110"/>
    </source>
</evidence>
<feature type="region of interest" description="Disordered" evidence="5">
    <location>
        <begin position="379"/>
        <end position="398"/>
    </location>
</feature>
<dbReference type="PRINTS" id="PR00032">
    <property type="entry name" value="HTHARAC"/>
</dbReference>
<keyword evidence="9" id="KW-1185">Reference proteome</keyword>
<evidence type="ECO:0000259" key="6">
    <source>
        <dbReference type="PROSITE" id="PS01124"/>
    </source>
</evidence>
<dbReference type="PANTHER" id="PTHR43280">
    <property type="entry name" value="ARAC-FAMILY TRANSCRIPTIONAL REGULATOR"/>
    <property type="match status" value="1"/>
</dbReference>
<dbReference type="Pfam" id="PF12833">
    <property type="entry name" value="HTH_18"/>
    <property type="match status" value="1"/>
</dbReference>
<keyword evidence="1" id="KW-0805">Transcription regulation</keyword>
<dbReference type="AlphaFoldDB" id="A0A5S5BPN4"/>
<evidence type="ECO:0000256" key="1">
    <source>
        <dbReference type="ARBA" id="ARBA00023015"/>
    </source>
</evidence>
<dbReference type="SUPFAM" id="SSF46689">
    <property type="entry name" value="Homeodomain-like"/>
    <property type="match status" value="2"/>
</dbReference>
<evidence type="ECO:0000313" key="9">
    <source>
        <dbReference type="Proteomes" id="UP000323257"/>
    </source>
</evidence>
<dbReference type="SMART" id="SM00342">
    <property type="entry name" value="HTH_ARAC"/>
    <property type="match status" value="1"/>
</dbReference>
<keyword evidence="3" id="KW-0804">Transcription</keyword>
<dbReference type="SUPFAM" id="SSF52172">
    <property type="entry name" value="CheY-like"/>
    <property type="match status" value="1"/>
</dbReference>
<organism evidence="8 9">
    <name type="scientific">Paenibacillus methanolicus</name>
    <dbReference type="NCBI Taxonomy" id="582686"/>
    <lineage>
        <taxon>Bacteria</taxon>
        <taxon>Bacillati</taxon>
        <taxon>Bacillota</taxon>
        <taxon>Bacilli</taxon>
        <taxon>Bacillales</taxon>
        <taxon>Paenibacillaceae</taxon>
        <taxon>Paenibacillus</taxon>
    </lineage>
</organism>
<feature type="modified residue" description="4-aspartylphosphate" evidence="4">
    <location>
        <position position="66"/>
    </location>
</feature>
<dbReference type="PROSITE" id="PS01124">
    <property type="entry name" value="HTH_ARAC_FAMILY_2"/>
    <property type="match status" value="1"/>
</dbReference>
<dbReference type="PROSITE" id="PS50110">
    <property type="entry name" value="RESPONSE_REGULATORY"/>
    <property type="match status" value="1"/>
</dbReference>
<dbReference type="EMBL" id="VNHS01000020">
    <property type="protein sequence ID" value="TYP68092.1"/>
    <property type="molecule type" value="Genomic_DNA"/>
</dbReference>